<sequence length="65" mass="7387">MESKPLYEQVFDVFSTAYEAADFGLASQLLAVIEFVACRDDRPDLSERAYRLLAEPADDGSDRRR</sequence>
<evidence type="ECO:0000313" key="1">
    <source>
        <dbReference type="EMBL" id="SOY61104.1"/>
    </source>
</evidence>
<dbReference type="RefSeq" id="WP_147310428.1">
    <property type="nucleotide sequence ID" value="NZ_LT976854.1"/>
</dbReference>
<comment type="caution">
    <text evidence="1">The sequence shown here is derived from an EMBL/GenBank/DDBJ whole genome shotgun (WGS) entry which is preliminary data.</text>
</comment>
<dbReference type="EMBL" id="OFSQ01000031">
    <property type="protein sequence ID" value="SOY61104.1"/>
    <property type="molecule type" value="Genomic_DNA"/>
</dbReference>
<protein>
    <submittedName>
        <fullName evidence="1">Uncharacterized protein</fullName>
    </submittedName>
</protein>
<proteinExistence type="predicted"/>
<evidence type="ECO:0000313" key="2">
    <source>
        <dbReference type="Proteomes" id="UP000256780"/>
    </source>
</evidence>
<dbReference type="Proteomes" id="UP000256780">
    <property type="component" value="Chromosome CBM2587_b"/>
</dbReference>
<dbReference type="AlphaFoldDB" id="A0A976A4L5"/>
<name>A0A976A4L5_9BURK</name>
<organism evidence="1 2">
    <name type="scientific">Cupriavidus taiwanensis</name>
    <dbReference type="NCBI Taxonomy" id="164546"/>
    <lineage>
        <taxon>Bacteria</taxon>
        <taxon>Pseudomonadati</taxon>
        <taxon>Pseudomonadota</taxon>
        <taxon>Betaproteobacteria</taxon>
        <taxon>Burkholderiales</taxon>
        <taxon>Burkholderiaceae</taxon>
        <taxon>Cupriavidus</taxon>
    </lineage>
</organism>
<reference evidence="1 2" key="1">
    <citation type="submission" date="2018-01" db="EMBL/GenBank/DDBJ databases">
        <authorList>
            <person name="Clerissi C."/>
        </authorList>
    </citation>
    <scope>NUCLEOTIDE SEQUENCE [LARGE SCALE GENOMIC DNA]</scope>
    <source>
        <strain evidence="1">Cupriavidus sp. LMG 19464</strain>
    </source>
</reference>
<accession>A0A976A4L5</accession>
<gene>
    <name evidence="1" type="ORF">CBM2587_B20071</name>
</gene>